<organism evidence="4 5">
    <name type="scientific">Solirubrum puertoriconensis</name>
    <dbReference type="NCBI Taxonomy" id="1751427"/>
    <lineage>
        <taxon>Bacteria</taxon>
        <taxon>Pseudomonadati</taxon>
        <taxon>Bacteroidota</taxon>
        <taxon>Cytophagia</taxon>
        <taxon>Cytophagales</taxon>
    </lineage>
</organism>
<name>A0A9X0HKB7_SOLP1</name>
<feature type="transmembrane region" description="Helical" evidence="2">
    <location>
        <begin position="180"/>
        <end position="207"/>
    </location>
</feature>
<keyword evidence="2" id="KW-1133">Transmembrane helix</keyword>
<dbReference type="InterPro" id="IPR025645">
    <property type="entry name" value="DUF4349"/>
</dbReference>
<evidence type="ECO:0000256" key="1">
    <source>
        <dbReference type="SAM" id="Coils"/>
    </source>
</evidence>
<accession>A0A9X0HKB7</accession>
<keyword evidence="5" id="KW-1185">Reference proteome</keyword>
<reference evidence="4 5" key="1">
    <citation type="submission" date="2015-11" db="EMBL/GenBank/DDBJ databases">
        <title>Solirubrum puertoriconensis gen. nov. an environmental bacteria isolated in Puerto Rico.</title>
        <authorList>
            <person name="Cuebas-Irizarry M.F."/>
            <person name="Montalvo-Rodriguez R."/>
        </authorList>
    </citation>
    <scope>NUCLEOTIDE SEQUENCE [LARGE SCALE GENOMIC DNA]</scope>
    <source>
        <strain evidence="4 5">MC1A</strain>
    </source>
</reference>
<evidence type="ECO:0000259" key="3">
    <source>
        <dbReference type="Pfam" id="PF14257"/>
    </source>
</evidence>
<dbReference type="Proteomes" id="UP000054223">
    <property type="component" value="Unassembled WGS sequence"/>
</dbReference>
<evidence type="ECO:0000256" key="2">
    <source>
        <dbReference type="SAM" id="Phobius"/>
    </source>
</evidence>
<dbReference type="Pfam" id="PF14257">
    <property type="entry name" value="DUF4349"/>
    <property type="match status" value="1"/>
</dbReference>
<comment type="caution">
    <text evidence="4">The sequence shown here is derived from an EMBL/GenBank/DDBJ whole genome shotgun (WGS) entry which is preliminary data.</text>
</comment>
<keyword evidence="2" id="KW-0812">Transmembrane</keyword>
<protein>
    <recommendedName>
        <fullName evidence="3">DUF4349 domain-containing protein</fullName>
    </recommendedName>
</protein>
<dbReference type="AlphaFoldDB" id="A0A9X0HKB7"/>
<gene>
    <name evidence="4" type="ORF">ASU33_14330</name>
</gene>
<sequence>MLVYKANVDINVDDLGKAATQVDSIVRRSGSWVSSATQTREEDIWRQEMTIRVRPQQFTVLLNGLAKLGTVENKAIEAEDVTSQHADVSARLRTKRALEQRYVGLLSQAKKISEVLEIEAKLGEAREDIEATESRLKTLNDEVAYSTIYLKLYQPLTLPTPEAPVLSFGSRMTEAFYGGWQLITSVLIGLVYLWPMLLLATVGVWLFKRWRRRPLSA</sequence>
<feature type="coiled-coil region" evidence="1">
    <location>
        <begin position="115"/>
        <end position="142"/>
    </location>
</feature>
<keyword evidence="2" id="KW-0472">Membrane</keyword>
<keyword evidence="1" id="KW-0175">Coiled coil</keyword>
<proteinExistence type="predicted"/>
<feature type="domain" description="DUF4349" evidence="3">
    <location>
        <begin position="2"/>
        <end position="207"/>
    </location>
</feature>
<evidence type="ECO:0000313" key="5">
    <source>
        <dbReference type="Proteomes" id="UP000054223"/>
    </source>
</evidence>
<evidence type="ECO:0000313" key="4">
    <source>
        <dbReference type="EMBL" id="KUG07515.1"/>
    </source>
</evidence>
<dbReference type="EMBL" id="LNAL01000007">
    <property type="protein sequence ID" value="KUG07515.1"/>
    <property type="molecule type" value="Genomic_DNA"/>
</dbReference>